<dbReference type="InterPro" id="IPR036388">
    <property type="entry name" value="WH-like_DNA-bd_sf"/>
</dbReference>
<protein>
    <submittedName>
        <fullName evidence="6">Putative transcriptional regulator of the myo-inositol catabolic operon</fullName>
    </submittedName>
</protein>
<feature type="domain" description="HTH rpiR-type" evidence="4">
    <location>
        <begin position="20"/>
        <end position="96"/>
    </location>
</feature>
<dbReference type="InterPro" id="IPR009057">
    <property type="entry name" value="Homeodomain-like_sf"/>
</dbReference>
<name>G4R8P3_PELHB</name>
<dbReference type="Proteomes" id="UP000008850">
    <property type="component" value="Chromosome"/>
</dbReference>
<evidence type="ECO:0000313" key="7">
    <source>
        <dbReference type="Proteomes" id="UP000008850"/>
    </source>
</evidence>
<feature type="domain" description="SIS" evidence="5">
    <location>
        <begin position="147"/>
        <end position="284"/>
    </location>
</feature>
<dbReference type="InterPro" id="IPR047640">
    <property type="entry name" value="RpiR-like"/>
</dbReference>
<evidence type="ECO:0000259" key="5">
    <source>
        <dbReference type="PROSITE" id="PS51464"/>
    </source>
</evidence>
<dbReference type="SUPFAM" id="SSF53697">
    <property type="entry name" value="SIS domain"/>
    <property type="match status" value="1"/>
</dbReference>
<keyword evidence="3" id="KW-0804">Transcription</keyword>
<dbReference type="GO" id="GO:0003677">
    <property type="term" value="F:DNA binding"/>
    <property type="evidence" value="ECO:0007669"/>
    <property type="project" value="UniProtKB-KW"/>
</dbReference>
<dbReference type="eggNOG" id="COG1737">
    <property type="taxonomic scope" value="Bacteria"/>
</dbReference>
<dbReference type="STRING" id="1082931.KKY_284"/>
<evidence type="ECO:0000313" key="6">
    <source>
        <dbReference type="EMBL" id="AEQ50329.1"/>
    </source>
</evidence>
<keyword evidence="1" id="KW-0805">Transcription regulation</keyword>
<evidence type="ECO:0000256" key="2">
    <source>
        <dbReference type="ARBA" id="ARBA00023125"/>
    </source>
</evidence>
<reference evidence="6 7" key="1">
    <citation type="journal article" date="2012" name="J. Bacteriol.">
        <title>Complete genome sequence of Pelagibacterium halotolerans B2T.</title>
        <authorList>
            <person name="Huo Y.Y."/>
            <person name="Cheng H."/>
            <person name="Han X.F."/>
            <person name="Jiang X.W."/>
            <person name="Sun C."/>
            <person name="Zhang X.Q."/>
            <person name="Zhu X.F."/>
            <person name="Liu Y.F."/>
            <person name="Li P.F."/>
            <person name="Ni P.X."/>
            <person name="Wu M."/>
        </authorList>
    </citation>
    <scope>NUCLEOTIDE SEQUENCE [LARGE SCALE GENOMIC DNA]</scope>
    <source>
        <strain evidence="7">DSM 22347 / JCM 15775 / CGMCC 1.7692 / B2</strain>
    </source>
</reference>
<accession>G4R8P3</accession>
<dbReference type="PANTHER" id="PTHR30514">
    <property type="entry name" value="GLUCOKINASE"/>
    <property type="match status" value="1"/>
</dbReference>
<dbReference type="Gene3D" id="1.10.10.10">
    <property type="entry name" value="Winged helix-like DNA-binding domain superfamily/Winged helix DNA-binding domain"/>
    <property type="match status" value="1"/>
</dbReference>
<dbReference type="PROSITE" id="PS51071">
    <property type="entry name" value="HTH_RPIR"/>
    <property type="match status" value="1"/>
</dbReference>
<dbReference type="GO" id="GO:1901135">
    <property type="term" value="P:carbohydrate derivative metabolic process"/>
    <property type="evidence" value="ECO:0007669"/>
    <property type="project" value="InterPro"/>
</dbReference>
<dbReference type="InterPro" id="IPR035472">
    <property type="entry name" value="RpiR-like_SIS"/>
</dbReference>
<dbReference type="RefSeq" id="WP_014129479.1">
    <property type="nucleotide sequence ID" value="NC_016078.1"/>
</dbReference>
<dbReference type="GO" id="GO:0003700">
    <property type="term" value="F:DNA-binding transcription factor activity"/>
    <property type="evidence" value="ECO:0007669"/>
    <property type="project" value="InterPro"/>
</dbReference>
<dbReference type="GO" id="GO:0097367">
    <property type="term" value="F:carbohydrate derivative binding"/>
    <property type="evidence" value="ECO:0007669"/>
    <property type="project" value="InterPro"/>
</dbReference>
<dbReference type="InterPro" id="IPR000281">
    <property type="entry name" value="HTH_RpiR"/>
</dbReference>
<proteinExistence type="predicted"/>
<dbReference type="Pfam" id="PF01418">
    <property type="entry name" value="HTH_6"/>
    <property type="match status" value="1"/>
</dbReference>
<dbReference type="EMBL" id="CP003075">
    <property type="protein sequence ID" value="AEQ50329.1"/>
    <property type="molecule type" value="Genomic_DNA"/>
</dbReference>
<gene>
    <name evidence="6" type="ordered locus">KKY_284</name>
</gene>
<dbReference type="SUPFAM" id="SSF46689">
    <property type="entry name" value="Homeodomain-like"/>
    <property type="match status" value="1"/>
</dbReference>
<dbReference type="Gene3D" id="3.40.50.10490">
    <property type="entry name" value="Glucose-6-phosphate isomerase like protein, domain 1"/>
    <property type="match status" value="1"/>
</dbReference>
<dbReference type="Pfam" id="PF01380">
    <property type="entry name" value="SIS"/>
    <property type="match status" value="1"/>
</dbReference>
<evidence type="ECO:0000259" key="4">
    <source>
        <dbReference type="PROSITE" id="PS51071"/>
    </source>
</evidence>
<dbReference type="InterPro" id="IPR001347">
    <property type="entry name" value="SIS_dom"/>
</dbReference>
<dbReference type="PATRIC" id="fig|1082931.4.peg.285"/>
<evidence type="ECO:0000256" key="1">
    <source>
        <dbReference type="ARBA" id="ARBA00023015"/>
    </source>
</evidence>
<evidence type="ECO:0000256" key="3">
    <source>
        <dbReference type="ARBA" id="ARBA00023163"/>
    </source>
</evidence>
<dbReference type="AlphaFoldDB" id="G4R8P3"/>
<dbReference type="PROSITE" id="PS51464">
    <property type="entry name" value="SIS"/>
    <property type="match status" value="1"/>
</dbReference>
<keyword evidence="7" id="KW-1185">Reference proteome</keyword>
<dbReference type="InterPro" id="IPR046348">
    <property type="entry name" value="SIS_dom_sf"/>
</dbReference>
<dbReference type="HOGENOM" id="CLU_055769_1_3_5"/>
<keyword evidence="2" id="KW-0238">DNA-binding</keyword>
<sequence>MGRSKGMDSTEQIEVPRDFGALRERVLARWEELPRRLTQVAQYALNNPDEIAFGTAASIAAKAHVQPSTLVRFSQALGYQGFSDLQEVFRSRLRDQVLGYDERMAQLREHGEGSPRPSMILEGFAEASLHSISALTSRHDPAVFERALDALQDAETVYLIGLRRSFPVTSYMAYAMGKLGIRTILIDAVAGLAAEQANFASGKDAAIAISFTPYASETVALTTQVREAGAKVVAITDSIFSPLASQAEAWFEVAEADFEGFRSMSATMTLAMALTVALADRRKAGPEKQRVGKSDR</sequence>
<dbReference type="CDD" id="cd05013">
    <property type="entry name" value="SIS_RpiR"/>
    <property type="match status" value="1"/>
</dbReference>
<organism evidence="6 7">
    <name type="scientific">Pelagibacterium halotolerans (strain DSM 22347 / JCM 15775 / CGMCC 1.7692 / B2)</name>
    <dbReference type="NCBI Taxonomy" id="1082931"/>
    <lineage>
        <taxon>Bacteria</taxon>
        <taxon>Pseudomonadati</taxon>
        <taxon>Pseudomonadota</taxon>
        <taxon>Alphaproteobacteria</taxon>
        <taxon>Hyphomicrobiales</taxon>
        <taxon>Devosiaceae</taxon>
        <taxon>Pelagibacterium</taxon>
    </lineage>
</organism>
<dbReference type="KEGG" id="phl:KKY_284"/>
<dbReference type="PANTHER" id="PTHR30514:SF20">
    <property type="entry name" value="TRANSCRIPTIONAL REGULATOR"/>
    <property type="match status" value="1"/>
</dbReference>